<dbReference type="InterPro" id="IPR049458">
    <property type="entry name" value="EpsG-like"/>
</dbReference>
<gene>
    <name evidence="2" type="ORF">BS101_16925</name>
</gene>
<evidence type="ECO:0000256" key="1">
    <source>
        <dbReference type="SAM" id="Phobius"/>
    </source>
</evidence>
<sequence>MAQIQAKNNITLVKKVNDINIKLNKNFIDILIFYIYVLMAFMICLILPSQYAYTALFYVGVILAAVFFAALAQNSKTKVFFNIFYSISFIVLFFVLGFRKFSGVDDITYMRIFGYVSQYGWVSRFIESKIEPGYLILNSIVSSFTDNYLYMQLITSFIPLALFYHALKKYKNMINLPMAIFLLSTMIYFQMVSTALVRMFISVSIVFNAFYYVPQKNVKKYVFLILIASTFHYSALFMLILVYFMLNNKKYSKKSKRFILIGFLVTPFVFIILSKFVVPFMGSRYGNYGTIGDLSLKFSNFDTIPILILLLLYIKKFNGEKRNYYDLFISIFALSSIMSFYSSLVSFGRLIFYANAAIFVAAPMVSKTLEENYRKIIFYCIIIVYGFLYVYKTQFVLEAHIFNLFPYQNIFFQI</sequence>
<dbReference type="Pfam" id="PF14897">
    <property type="entry name" value="EpsG"/>
    <property type="match status" value="1"/>
</dbReference>
<evidence type="ECO:0008006" key="4">
    <source>
        <dbReference type="Google" id="ProtNLM"/>
    </source>
</evidence>
<evidence type="ECO:0000313" key="3">
    <source>
        <dbReference type="Proteomes" id="UP000184604"/>
    </source>
</evidence>
<feature type="transmembrane region" description="Helical" evidence="1">
    <location>
        <begin position="298"/>
        <end position="314"/>
    </location>
</feature>
<feature type="transmembrane region" description="Helical" evidence="1">
    <location>
        <begin position="179"/>
        <end position="201"/>
    </location>
</feature>
<feature type="transmembrane region" description="Helical" evidence="1">
    <location>
        <begin position="221"/>
        <end position="246"/>
    </location>
</feature>
<feature type="transmembrane region" description="Helical" evidence="1">
    <location>
        <begin position="148"/>
        <end position="167"/>
    </location>
</feature>
<feature type="transmembrane region" description="Helical" evidence="1">
    <location>
        <begin position="326"/>
        <end position="344"/>
    </location>
</feature>
<keyword evidence="1" id="KW-1133">Transmembrane helix</keyword>
<feature type="transmembrane region" description="Helical" evidence="1">
    <location>
        <begin position="79"/>
        <end position="98"/>
    </location>
</feature>
<name>A0A1L5FBA3_CLOKL</name>
<dbReference type="AlphaFoldDB" id="A0A1L5FBA3"/>
<evidence type="ECO:0000313" key="2">
    <source>
        <dbReference type="EMBL" id="APM40298.1"/>
    </source>
</evidence>
<feature type="transmembrane region" description="Helical" evidence="1">
    <location>
        <begin position="350"/>
        <end position="369"/>
    </location>
</feature>
<organism evidence="2 3">
    <name type="scientific">Clostridium kluyveri</name>
    <dbReference type="NCBI Taxonomy" id="1534"/>
    <lineage>
        <taxon>Bacteria</taxon>
        <taxon>Bacillati</taxon>
        <taxon>Bacillota</taxon>
        <taxon>Clostridia</taxon>
        <taxon>Eubacteriales</taxon>
        <taxon>Clostridiaceae</taxon>
        <taxon>Clostridium</taxon>
    </lineage>
</organism>
<keyword evidence="1" id="KW-0812">Transmembrane</keyword>
<dbReference type="Proteomes" id="UP000184604">
    <property type="component" value="Chromosome"/>
</dbReference>
<reference evidence="2 3" key="1">
    <citation type="submission" date="2016-12" db="EMBL/GenBank/DDBJ databases">
        <title>Complete genome sequence of Clostridium kluyveri JZZ isolated from the pit mud of a Chinese flavor liquor-making factory.</title>
        <authorList>
            <person name="Wang Y."/>
        </authorList>
    </citation>
    <scope>NUCLEOTIDE SEQUENCE [LARGE SCALE GENOMIC DNA]</scope>
    <source>
        <strain evidence="2 3">JZZ</strain>
    </source>
</reference>
<accession>A0A1L5FBA3</accession>
<keyword evidence="1" id="KW-0472">Membrane</keyword>
<dbReference type="EMBL" id="CP018335">
    <property type="protein sequence ID" value="APM40298.1"/>
    <property type="molecule type" value="Genomic_DNA"/>
</dbReference>
<feature type="transmembrane region" description="Helical" evidence="1">
    <location>
        <begin position="376"/>
        <end position="397"/>
    </location>
</feature>
<feature type="transmembrane region" description="Helical" evidence="1">
    <location>
        <begin position="30"/>
        <end position="49"/>
    </location>
</feature>
<proteinExistence type="predicted"/>
<protein>
    <recommendedName>
        <fullName evidence="4">EpsG family protein</fullName>
    </recommendedName>
</protein>
<feature type="transmembrane region" description="Helical" evidence="1">
    <location>
        <begin position="258"/>
        <end position="278"/>
    </location>
</feature>
<feature type="transmembrane region" description="Helical" evidence="1">
    <location>
        <begin position="55"/>
        <end position="72"/>
    </location>
</feature>
<dbReference type="RefSeq" id="WP_073539897.1">
    <property type="nucleotide sequence ID" value="NZ_CP018335.1"/>
</dbReference>
<dbReference type="OrthoDB" id="1649543at2"/>